<keyword evidence="1" id="KW-0812">Transmembrane</keyword>
<evidence type="ECO:0000313" key="2">
    <source>
        <dbReference type="EMBL" id="MBV0933247.1"/>
    </source>
</evidence>
<dbReference type="Proteomes" id="UP000755551">
    <property type="component" value="Unassembled WGS sequence"/>
</dbReference>
<feature type="transmembrane region" description="Helical" evidence="1">
    <location>
        <begin position="20"/>
        <end position="37"/>
    </location>
</feature>
<reference evidence="2 3" key="1">
    <citation type="submission" date="2021-06" db="EMBL/GenBank/DDBJ databases">
        <title>Bacterium isolated from marine sediment.</title>
        <authorList>
            <person name="Zhu K.-L."/>
            <person name="Du Z.-J."/>
            <person name="Liang Q.-Y."/>
        </authorList>
    </citation>
    <scope>NUCLEOTIDE SEQUENCE [LARGE SCALE GENOMIC DNA]</scope>
    <source>
        <strain evidence="2 3">A346</strain>
    </source>
</reference>
<organism evidence="2 3">
    <name type="scientific">Marinobacterium weihaiense</name>
    <dbReference type="NCBI Taxonomy" id="2851016"/>
    <lineage>
        <taxon>Bacteria</taxon>
        <taxon>Pseudomonadati</taxon>
        <taxon>Pseudomonadota</taxon>
        <taxon>Gammaproteobacteria</taxon>
        <taxon>Oceanospirillales</taxon>
        <taxon>Oceanospirillaceae</taxon>
        <taxon>Marinobacterium</taxon>
    </lineage>
</organism>
<dbReference type="EMBL" id="JAHQZT010000008">
    <property type="protein sequence ID" value="MBV0933247.1"/>
    <property type="molecule type" value="Genomic_DNA"/>
</dbReference>
<keyword evidence="1" id="KW-0472">Membrane</keyword>
<protein>
    <submittedName>
        <fullName evidence="2">Uncharacterized protein</fullName>
    </submittedName>
</protein>
<evidence type="ECO:0000313" key="3">
    <source>
        <dbReference type="Proteomes" id="UP000755551"/>
    </source>
</evidence>
<keyword evidence="1" id="KW-1133">Transmembrane helix</keyword>
<dbReference type="RefSeq" id="WP_217334672.1">
    <property type="nucleotide sequence ID" value="NZ_JAHQZT010000008.1"/>
</dbReference>
<gene>
    <name evidence="2" type="ORF">KTN04_07850</name>
</gene>
<keyword evidence="3" id="KW-1185">Reference proteome</keyword>
<proteinExistence type="predicted"/>
<name>A0ABS6MAC6_9GAMM</name>
<sequence length="77" mass="8650">MNNNNIRSDLWLTRLTKIGIPLALLCVACLWAGQWLGSALLGWLFLLTLPPVLAIGLAYNLRYLLLAQRARRMASRS</sequence>
<feature type="transmembrane region" description="Helical" evidence="1">
    <location>
        <begin position="43"/>
        <end position="66"/>
    </location>
</feature>
<evidence type="ECO:0000256" key="1">
    <source>
        <dbReference type="SAM" id="Phobius"/>
    </source>
</evidence>
<comment type="caution">
    <text evidence="2">The sequence shown here is derived from an EMBL/GenBank/DDBJ whole genome shotgun (WGS) entry which is preliminary data.</text>
</comment>
<accession>A0ABS6MAC6</accession>